<feature type="compositionally biased region" description="Polar residues" evidence="1">
    <location>
        <begin position="653"/>
        <end position="664"/>
    </location>
</feature>
<feature type="compositionally biased region" description="Basic residues" evidence="1">
    <location>
        <begin position="592"/>
        <end position="601"/>
    </location>
</feature>
<name>A0A164WR23_9AGAM</name>
<feature type="compositionally biased region" description="Basic and acidic residues" evidence="1">
    <location>
        <begin position="817"/>
        <end position="845"/>
    </location>
</feature>
<proteinExistence type="predicted"/>
<dbReference type="STRING" id="1314777.A0A164WR23"/>
<accession>A0A164WR23</accession>
<feature type="compositionally biased region" description="Basic and acidic residues" evidence="1">
    <location>
        <begin position="855"/>
        <end position="891"/>
    </location>
</feature>
<evidence type="ECO:0000313" key="3">
    <source>
        <dbReference type="Proteomes" id="UP000076722"/>
    </source>
</evidence>
<feature type="region of interest" description="Disordered" evidence="1">
    <location>
        <begin position="160"/>
        <end position="210"/>
    </location>
</feature>
<evidence type="ECO:0000256" key="1">
    <source>
        <dbReference type="SAM" id="MobiDB-lite"/>
    </source>
</evidence>
<gene>
    <name evidence="2" type="ORF">SISNIDRAFT_452637</name>
</gene>
<reference evidence="2 3" key="1">
    <citation type="journal article" date="2016" name="Mol. Biol. Evol.">
        <title>Comparative Genomics of Early-Diverging Mushroom-Forming Fungi Provides Insights into the Origins of Lignocellulose Decay Capabilities.</title>
        <authorList>
            <person name="Nagy L.G."/>
            <person name="Riley R."/>
            <person name="Tritt A."/>
            <person name="Adam C."/>
            <person name="Daum C."/>
            <person name="Floudas D."/>
            <person name="Sun H."/>
            <person name="Yadav J.S."/>
            <person name="Pangilinan J."/>
            <person name="Larsson K.H."/>
            <person name="Matsuura K."/>
            <person name="Barry K."/>
            <person name="Labutti K."/>
            <person name="Kuo R."/>
            <person name="Ohm R.A."/>
            <person name="Bhattacharya S.S."/>
            <person name="Shirouzu T."/>
            <person name="Yoshinaga Y."/>
            <person name="Martin F.M."/>
            <person name="Grigoriev I.V."/>
            <person name="Hibbett D.S."/>
        </authorList>
    </citation>
    <scope>NUCLEOTIDE SEQUENCE [LARGE SCALE GENOMIC DNA]</scope>
    <source>
        <strain evidence="2 3">HHB9708</strain>
    </source>
</reference>
<organism evidence="2 3">
    <name type="scientific">Sistotremastrum niveocremeum HHB9708</name>
    <dbReference type="NCBI Taxonomy" id="1314777"/>
    <lineage>
        <taxon>Eukaryota</taxon>
        <taxon>Fungi</taxon>
        <taxon>Dikarya</taxon>
        <taxon>Basidiomycota</taxon>
        <taxon>Agaricomycotina</taxon>
        <taxon>Agaricomycetes</taxon>
        <taxon>Sistotremastrales</taxon>
        <taxon>Sistotremastraceae</taxon>
        <taxon>Sertulicium</taxon>
        <taxon>Sertulicium niveocremeum</taxon>
    </lineage>
</organism>
<feature type="compositionally biased region" description="Polar residues" evidence="1">
    <location>
        <begin position="624"/>
        <end position="637"/>
    </location>
</feature>
<dbReference type="OrthoDB" id="3254160at2759"/>
<protein>
    <submittedName>
        <fullName evidence="2">Uncharacterized protein</fullName>
    </submittedName>
</protein>
<dbReference type="EMBL" id="KV419402">
    <property type="protein sequence ID" value="KZS95277.1"/>
    <property type="molecule type" value="Genomic_DNA"/>
</dbReference>
<feature type="compositionally biased region" description="Basic and acidic residues" evidence="1">
    <location>
        <begin position="788"/>
        <end position="809"/>
    </location>
</feature>
<feature type="compositionally biased region" description="Basic and acidic residues" evidence="1">
    <location>
        <begin position="178"/>
        <end position="194"/>
    </location>
</feature>
<dbReference type="AlphaFoldDB" id="A0A164WR23"/>
<sequence>MSVMIETPAFLVVKKNLLELGSFPISRFADNRVDDLLEGFDIAMPSFEPPTELSKDQHQYRSWELDHSNDPPKALAFLHRIARVAFGTVPTLKFEYPEDHDSKVRRCVLTVARPDGASRVYATEPLYFRHADARAAVAVIALQNGVQDFIEERGGARDSIQVKTEISPKDSGIGQTSDMKHDVSQRQPSEDSDMRMSSSPSPKEPDDPPVVQIENCCLEWRGEDVKPQWFPTGEAKSHATGCALRIQLAPNEMRVFSVEPIYQNQDAARAAVAEVALQQNILDYIRHGMNQITPRPRVPSDPLRNVHIAALPRDKSRPAMSLIEFYHSLPRPLPEPFGYKLPAELNALAWLNQEVQNAICHITVNFDWIVENKSVFHGCVLRVGAPGHHSASYLVDPIFAKRQDAKAAAIYSGLAHGLKDHIHDICNGVDEVLTPQMKSLAQERVLPRLYMEYHQALGVLATSPGFTFHQGEPKNNVKQGTPEASVEAFVRPPGFGATLTIDLLKGPDYIRTYQVASEYKSKGDAKSAVVIQAARSGVFDFLRYKGEDPPAGVDLLSELGLGFVKGDPAPAPVKVEKKPTPIILNEPENKKSKSKKKKKKGNAPEAETKPPVHGKQKVPPTGPKGNQHNTRSLTRSLPSAGPPMRIPTGPRALQSTAASGSRAMSGTGPLRSGNGSMSHMPVLSRPESAHVPYNPANFAPPPPMQHFAPAGPSHNFNPNMREPPGRIPQRPNESMWNRPYPGAPLHLPPMHYTVPPQYKAPYYDYDHPSHHASYDPMRRPLPLSPPEGHYRMYDDNHDWRGPDLRDRTDQLPYNDELPFREGHSGSGARYERHSELNGSGADHRRYSSGSSRRSSSYEDDRRRSKRSREDSSPERSRSPRRERSSASEKSKSKSKATNAMAVDDEPAKLSISRFDVGPSFAVQLEEFCRTKQLPPPIFDSRAEVNAQGIQEYVVWVIQGREKMELQLKYSSISAGKEKVAKSVLARLQRLHSETLVSM</sequence>
<keyword evidence="3" id="KW-1185">Reference proteome</keyword>
<dbReference type="Proteomes" id="UP000076722">
    <property type="component" value="Unassembled WGS sequence"/>
</dbReference>
<evidence type="ECO:0000313" key="2">
    <source>
        <dbReference type="EMBL" id="KZS95277.1"/>
    </source>
</evidence>
<feature type="region of interest" description="Disordered" evidence="1">
    <location>
        <begin position="566"/>
        <end position="680"/>
    </location>
</feature>
<feature type="region of interest" description="Disordered" evidence="1">
    <location>
        <begin position="772"/>
        <end position="904"/>
    </location>
</feature>